<evidence type="ECO:0008006" key="3">
    <source>
        <dbReference type="Google" id="ProtNLM"/>
    </source>
</evidence>
<dbReference type="SUPFAM" id="SSF160104">
    <property type="entry name" value="Acetoacetate decarboxylase-like"/>
    <property type="match status" value="1"/>
</dbReference>
<comment type="caution">
    <text evidence="1">The sequence shown here is derived from an EMBL/GenBank/DDBJ whole genome shotgun (WGS) entry which is preliminary data.</text>
</comment>
<dbReference type="InterPro" id="IPR018644">
    <property type="entry name" value="DUF2071"/>
</dbReference>
<organism evidence="1 2">
    <name type="scientific">Paenibacillus macquariensis</name>
    <dbReference type="NCBI Taxonomy" id="948756"/>
    <lineage>
        <taxon>Bacteria</taxon>
        <taxon>Bacillati</taxon>
        <taxon>Bacillota</taxon>
        <taxon>Bacilli</taxon>
        <taxon>Bacillales</taxon>
        <taxon>Paenibacillaceae</taxon>
        <taxon>Paenibacillus</taxon>
    </lineage>
</organism>
<dbReference type="PANTHER" id="PTHR39186:SF1">
    <property type="entry name" value="DUF2071 DOMAIN-CONTAINING PROTEIN"/>
    <property type="match status" value="1"/>
</dbReference>
<dbReference type="Gene3D" id="2.40.400.10">
    <property type="entry name" value="Acetoacetate decarboxylase-like"/>
    <property type="match status" value="1"/>
</dbReference>
<dbReference type="Pfam" id="PF09844">
    <property type="entry name" value="DUF2071"/>
    <property type="match status" value="1"/>
</dbReference>
<reference evidence="1 2" key="1">
    <citation type="submission" date="2017-01" db="EMBL/GenBank/DDBJ databases">
        <authorList>
            <person name="Varghese N."/>
            <person name="Submissions S."/>
        </authorList>
    </citation>
    <scope>NUCLEOTIDE SEQUENCE [LARGE SCALE GENOMIC DNA]</scope>
    <source>
        <strain evidence="1 2">ATCC 23464</strain>
    </source>
</reference>
<keyword evidence="2" id="KW-1185">Reference proteome</keyword>
<name>A0ABY1KD06_9BACL</name>
<dbReference type="Proteomes" id="UP000186666">
    <property type="component" value="Unassembled WGS sequence"/>
</dbReference>
<dbReference type="EMBL" id="FTNK01000024">
    <property type="protein sequence ID" value="SIR62679.1"/>
    <property type="molecule type" value="Genomic_DNA"/>
</dbReference>
<dbReference type="InterPro" id="IPR023375">
    <property type="entry name" value="ADC_dom_sf"/>
</dbReference>
<accession>A0ABY1KD06</accession>
<evidence type="ECO:0000313" key="2">
    <source>
        <dbReference type="Proteomes" id="UP000186666"/>
    </source>
</evidence>
<evidence type="ECO:0000313" key="1">
    <source>
        <dbReference type="EMBL" id="SIR62679.1"/>
    </source>
</evidence>
<dbReference type="PANTHER" id="PTHR39186">
    <property type="entry name" value="DUF2071 FAMILY PROTEIN"/>
    <property type="match status" value="1"/>
</dbReference>
<gene>
    <name evidence="1" type="ORF">SAMN05421578_12426</name>
</gene>
<proteinExistence type="predicted"/>
<dbReference type="RefSeq" id="WP_068584784.1">
    <property type="nucleotide sequence ID" value="NZ_FTNK01000024.1"/>
</dbReference>
<sequence length="246" mass="28679">MIVNSKRPWPAPSSPWIIKQSWRDLLFLHYPVKADALRPHVPIGMDLDTFNDHAWISVVPFEMSGIRFKGTPPAPYLSNFPELNVRTYVTVGSKPGVYFFSLDAKSLFGVFFGKKIYKLPYYYSNMSIERQTDHKVIYESSRKEDHFTFKASYQPISEIYHAVEGTLDYWLVERYCLYGEHRSQILMSEINHQPWNLQKVAYDVRENSMIQLSGIEVSEPLCAHYCENNDVHVWPLKSTEITNKAD</sequence>
<protein>
    <recommendedName>
        <fullName evidence="3">DUF2071 domain-containing protein</fullName>
    </recommendedName>
</protein>